<comment type="caution">
    <text evidence="2">The sequence shown here is derived from an EMBL/GenBank/DDBJ whole genome shotgun (WGS) entry which is preliminary data.</text>
</comment>
<name>K0TRK2_THAOC</name>
<feature type="compositionally biased region" description="Polar residues" evidence="1">
    <location>
        <begin position="46"/>
        <end position="62"/>
    </location>
</feature>
<protein>
    <submittedName>
        <fullName evidence="2">Uncharacterized protein</fullName>
    </submittedName>
</protein>
<accession>K0TRK2</accession>
<reference evidence="2 3" key="1">
    <citation type="journal article" date="2012" name="Genome Biol.">
        <title>Genome and low-iron response of an oceanic diatom adapted to chronic iron limitation.</title>
        <authorList>
            <person name="Lommer M."/>
            <person name="Specht M."/>
            <person name="Roy A.S."/>
            <person name="Kraemer L."/>
            <person name="Andreson R."/>
            <person name="Gutowska M.A."/>
            <person name="Wolf J."/>
            <person name="Bergner S.V."/>
            <person name="Schilhabel M.B."/>
            <person name="Klostermeier U.C."/>
            <person name="Beiko R.G."/>
            <person name="Rosenstiel P."/>
            <person name="Hippler M."/>
            <person name="Laroche J."/>
        </authorList>
    </citation>
    <scope>NUCLEOTIDE SEQUENCE [LARGE SCALE GENOMIC DNA]</scope>
    <source>
        <strain evidence="2 3">CCMP1005</strain>
    </source>
</reference>
<evidence type="ECO:0000313" key="2">
    <source>
        <dbReference type="EMBL" id="EJK77942.1"/>
    </source>
</evidence>
<keyword evidence="3" id="KW-1185">Reference proteome</keyword>
<dbReference type="AlphaFoldDB" id="K0TRK2"/>
<proteinExistence type="predicted"/>
<feature type="region of interest" description="Disordered" evidence="1">
    <location>
        <begin position="309"/>
        <end position="328"/>
    </location>
</feature>
<evidence type="ECO:0000256" key="1">
    <source>
        <dbReference type="SAM" id="MobiDB-lite"/>
    </source>
</evidence>
<dbReference type="EMBL" id="AGNL01000202">
    <property type="protein sequence ID" value="EJK77942.1"/>
    <property type="molecule type" value="Genomic_DNA"/>
</dbReference>
<feature type="non-terminal residue" evidence="2">
    <location>
        <position position="1"/>
    </location>
</feature>
<feature type="region of interest" description="Disordered" evidence="1">
    <location>
        <begin position="43"/>
        <end position="136"/>
    </location>
</feature>
<feature type="region of interest" description="Disordered" evidence="1">
    <location>
        <begin position="279"/>
        <end position="300"/>
    </location>
</feature>
<gene>
    <name evidence="2" type="ORF">THAOC_00190</name>
</gene>
<feature type="region of interest" description="Disordered" evidence="1">
    <location>
        <begin position="1"/>
        <end position="20"/>
    </location>
</feature>
<feature type="compositionally biased region" description="Basic and acidic residues" evidence="1">
    <location>
        <begin position="64"/>
        <end position="78"/>
    </location>
</feature>
<evidence type="ECO:0000313" key="3">
    <source>
        <dbReference type="Proteomes" id="UP000266841"/>
    </source>
</evidence>
<organism evidence="2 3">
    <name type="scientific">Thalassiosira oceanica</name>
    <name type="common">Marine diatom</name>
    <dbReference type="NCBI Taxonomy" id="159749"/>
    <lineage>
        <taxon>Eukaryota</taxon>
        <taxon>Sar</taxon>
        <taxon>Stramenopiles</taxon>
        <taxon>Ochrophyta</taxon>
        <taxon>Bacillariophyta</taxon>
        <taxon>Coscinodiscophyceae</taxon>
        <taxon>Thalassiosirophycidae</taxon>
        <taxon>Thalassiosirales</taxon>
        <taxon>Thalassiosiraceae</taxon>
        <taxon>Thalassiosira</taxon>
    </lineage>
</organism>
<dbReference type="Proteomes" id="UP000266841">
    <property type="component" value="Unassembled WGS sequence"/>
</dbReference>
<sequence length="359" mass="37967">SARPPQTRPIDQIDGRPCRPAAVPAAGAAAMALVRAASAGNPLLTYPQTAAPSRVAPSSNSPRPQREGERGSQGREGEDVSTAGKDGGDPRRGPPPDGLVPPSRGTTAKKGSIISSPGDVRATLRPAARRNPPVPKCGLQARLEESFLTAGIRDWCRLASVVRDRRRPTQSPSHPFLFSPSGNGWVGGWVFLKKSSNLHLCIPTLGLNTPTHPPTRFWFLLLGHDPCRAGGLGGERESEAMQQSDDKGAGWYPRTSGVRLCSKSPLCAAALSQGREGFPDGRSIVAPRGVRAPPRGSPTPGCEIRSFRSAGSAAREASRTERVPRGSPITARTRLGFLKETSLLTGTVSEIKGERNLLG</sequence>